<dbReference type="Proteomes" id="UP001229421">
    <property type="component" value="Unassembled WGS sequence"/>
</dbReference>
<evidence type="ECO:0000313" key="1">
    <source>
        <dbReference type="EMBL" id="KAK1432627.1"/>
    </source>
</evidence>
<dbReference type="AlphaFoldDB" id="A0AAD8L658"/>
<sequence length="127" mass="14701">MKTCSMFWGLTAEETDYSIALEDDELKRRVMYEVKIRGLDTMTGSGVERCQEPDKLSFKGSTRLKEPIINKSSLSRHNKQSKLQKLEKLLFSSPPLTHRFNGIVFRVSLLMFPHHISPKNFNLLKQT</sequence>
<dbReference type="EMBL" id="JAUHHV010000002">
    <property type="protein sequence ID" value="KAK1432627.1"/>
    <property type="molecule type" value="Genomic_DNA"/>
</dbReference>
<evidence type="ECO:0000313" key="2">
    <source>
        <dbReference type="Proteomes" id="UP001229421"/>
    </source>
</evidence>
<comment type="caution">
    <text evidence="1">The sequence shown here is derived from an EMBL/GenBank/DDBJ whole genome shotgun (WGS) entry which is preliminary data.</text>
</comment>
<accession>A0AAD8L658</accession>
<keyword evidence="2" id="KW-1185">Reference proteome</keyword>
<protein>
    <submittedName>
        <fullName evidence="1">Uncharacterized protein</fullName>
    </submittedName>
</protein>
<organism evidence="1 2">
    <name type="scientific">Tagetes erecta</name>
    <name type="common">African marigold</name>
    <dbReference type="NCBI Taxonomy" id="13708"/>
    <lineage>
        <taxon>Eukaryota</taxon>
        <taxon>Viridiplantae</taxon>
        <taxon>Streptophyta</taxon>
        <taxon>Embryophyta</taxon>
        <taxon>Tracheophyta</taxon>
        <taxon>Spermatophyta</taxon>
        <taxon>Magnoliopsida</taxon>
        <taxon>eudicotyledons</taxon>
        <taxon>Gunneridae</taxon>
        <taxon>Pentapetalae</taxon>
        <taxon>asterids</taxon>
        <taxon>campanulids</taxon>
        <taxon>Asterales</taxon>
        <taxon>Asteraceae</taxon>
        <taxon>Asteroideae</taxon>
        <taxon>Heliantheae alliance</taxon>
        <taxon>Tageteae</taxon>
        <taxon>Tagetes</taxon>
    </lineage>
</organism>
<gene>
    <name evidence="1" type="ORF">QVD17_09525</name>
</gene>
<name>A0AAD8L658_TARER</name>
<reference evidence="1" key="1">
    <citation type="journal article" date="2023" name="bioRxiv">
        <title>Improved chromosome-level genome assembly for marigold (Tagetes erecta).</title>
        <authorList>
            <person name="Jiang F."/>
            <person name="Yuan L."/>
            <person name="Wang S."/>
            <person name="Wang H."/>
            <person name="Xu D."/>
            <person name="Wang A."/>
            <person name="Fan W."/>
        </authorList>
    </citation>
    <scope>NUCLEOTIDE SEQUENCE</scope>
    <source>
        <strain evidence="1">WSJ</strain>
        <tissue evidence="1">Leaf</tissue>
    </source>
</reference>
<proteinExistence type="predicted"/>